<dbReference type="Pfam" id="PF06985">
    <property type="entry name" value="HET"/>
    <property type="match status" value="1"/>
</dbReference>
<sequence>MPVNHLDDKAHMDSSLDALSVFQNGDVSKQTVEHRTATGQPSGLAAVPDFIYPHVTIKPDCQIRVLELLPGAYHDDICCNLVVQDVDLETTRNRPKTAQRDITGDMFNASFVNYFAKNVTWAQTKRDLWQWAPAKYRNAHMEKVQSAHVQAHAAQSASPAFNALSYTWGSWDDHQHITLQGQAGFPVTKNLYNALRRIRSAAGTYRLWVDALCINQHDITERNAQVRSMGIIYSIAWDVFIWLGDVEDSSIQDRSKLSARELRASLATMLHEVVATATPSWWTRSWVLQEFLMARQDPVVYFGDHEMRWTEMVGLGKKVKEDRELSWKGIREGMREGDKSEERPIERVGTPFFAFSSAKYMANNGDLASLGWAWAQTQSTDPRDKVYALLGLLDKRESDLITVDYNIELGRLYMEATYASIAANENLHILQFVKSARSEITLPSWAVDFSYSYKTEKSDWFASTDMSKYLFAEPPKPWCQAFPQITAQASLNLQTRSLSLRGLEFDNILHTFETNKGDYFEEFLQGVMDFAKSPLSLFGDRPILLTPDEQKVWSLITDISTNPYDSLRDRMQRPLLPSRRSQASTADGNSRPPLPPRSSHSSTQSPGSNASEGLRPLLPPRPSQSSSSPSLPAHNETIMQMWSLRIFSTWTRRFGGESLGYRSYGLWKAYLSSLSTYDTFFITKSGFVGIGHKSLTKGDLVSLMYGANWPVMLRPQGDGDGRYEFLGFAFVNGICGGELAKKGFEVRLREREFVIV</sequence>
<evidence type="ECO:0000313" key="3">
    <source>
        <dbReference type="EMBL" id="KXS93518.1"/>
    </source>
</evidence>
<dbReference type="Proteomes" id="UP000070133">
    <property type="component" value="Unassembled WGS sequence"/>
</dbReference>
<dbReference type="PANTHER" id="PTHR24148:SF82">
    <property type="entry name" value="HETEROKARYON INCOMPATIBILITY DOMAIN-CONTAINING PROTEIN"/>
    <property type="match status" value="1"/>
</dbReference>
<name>A0A139GTJ9_9PEZI</name>
<evidence type="ECO:0000256" key="1">
    <source>
        <dbReference type="SAM" id="MobiDB-lite"/>
    </source>
</evidence>
<accession>A0A139GTJ9</accession>
<comment type="caution">
    <text evidence="3">The sequence shown here is derived from an EMBL/GenBank/DDBJ whole genome shotgun (WGS) entry which is preliminary data.</text>
</comment>
<evidence type="ECO:0000259" key="2">
    <source>
        <dbReference type="Pfam" id="PF06985"/>
    </source>
</evidence>
<proteinExistence type="predicted"/>
<dbReference type="Pfam" id="PF26639">
    <property type="entry name" value="Het-6_barrel"/>
    <property type="match status" value="1"/>
</dbReference>
<organism evidence="3 4">
    <name type="scientific">Pseudocercospora eumusae</name>
    <dbReference type="NCBI Taxonomy" id="321146"/>
    <lineage>
        <taxon>Eukaryota</taxon>
        <taxon>Fungi</taxon>
        <taxon>Dikarya</taxon>
        <taxon>Ascomycota</taxon>
        <taxon>Pezizomycotina</taxon>
        <taxon>Dothideomycetes</taxon>
        <taxon>Dothideomycetidae</taxon>
        <taxon>Mycosphaerellales</taxon>
        <taxon>Mycosphaerellaceae</taxon>
        <taxon>Pseudocercospora</taxon>
    </lineage>
</organism>
<dbReference type="AlphaFoldDB" id="A0A139GTJ9"/>
<dbReference type="EMBL" id="LFZN01000496">
    <property type="protein sequence ID" value="KXS93518.1"/>
    <property type="molecule type" value="Genomic_DNA"/>
</dbReference>
<dbReference type="InterPro" id="IPR052895">
    <property type="entry name" value="HetReg/Transcr_Mod"/>
</dbReference>
<evidence type="ECO:0000313" key="4">
    <source>
        <dbReference type="Proteomes" id="UP000070133"/>
    </source>
</evidence>
<dbReference type="InterPro" id="IPR010730">
    <property type="entry name" value="HET"/>
</dbReference>
<keyword evidence="4" id="KW-1185">Reference proteome</keyword>
<dbReference type="PANTHER" id="PTHR24148">
    <property type="entry name" value="ANKYRIN REPEAT DOMAIN-CONTAINING PROTEIN 39 HOMOLOG-RELATED"/>
    <property type="match status" value="1"/>
</dbReference>
<feature type="compositionally biased region" description="Low complexity" evidence="1">
    <location>
        <begin position="623"/>
        <end position="632"/>
    </location>
</feature>
<gene>
    <name evidence="3" type="ORF">AC578_1445</name>
</gene>
<reference evidence="3 4" key="1">
    <citation type="submission" date="2015-07" db="EMBL/GenBank/DDBJ databases">
        <title>Comparative genomics of the Sigatoka disease complex on banana suggests a link between parallel evolutionary changes in Pseudocercospora fijiensis and Pseudocercospora eumusae and increased virulence on the banana host.</title>
        <authorList>
            <person name="Chang T.-C."/>
            <person name="Salvucci A."/>
            <person name="Crous P.W."/>
            <person name="Stergiopoulos I."/>
        </authorList>
    </citation>
    <scope>NUCLEOTIDE SEQUENCE [LARGE SCALE GENOMIC DNA]</scope>
    <source>
        <strain evidence="3 4">CBS 114824</strain>
    </source>
</reference>
<feature type="domain" description="Heterokaryon incompatibility" evidence="2">
    <location>
        <begin position="161"/>
        <end position="290"/>
    </location>
</feature>
<dbReference type="OrthoDB" id="3643843at2759"/>
<feature type="region of interest" description="Disordered" evidence="1">
    <location>
        <begin position="576"/>
        <end position="632"/>
    </location>
</feature>
<protein>
    <recommendedName>
        <fullName evidence="2">Heterokaryon incompatibility domain-containing protein</fullName>
    </recommendedName>
</protein>
<feature type="compositionally biased region" description="Polar residues" evidence="1">
    <location>
        <begin position="579"/>
        <end position="588"/>
    </location>
</feature>